<evidence type="ECO:0000313" key="2">
    <source>
        <dbReference type="EMBL" id="PLS28599.1"/>
    </source>
</evidence>
<keyword evidence="3" id="KW-1185">Reference proteome</keyword>
<dbReference type="InterPro" id="IPR004101">
    <property type="entry name" value="Mur_ligase_C"/>
</dbReference>
<dbReference type="SUPFAM" id="SSF53244">
    <property type="entry name" value="MurD-like peptide ligases, peptide-binding domain"/>
    <property type="match status" value="1"/>
</dbReference>
<organism evidence="2 3">
    <name type="scientific">Bifidobacterium parmae</name>
    <dbReference type="NCBI Taxonomy" id="361854"/>
    <lineage>
        <taxon>Bacteria</taxon>
        <taxon>Bacillati</taxon>
        <taxon>Actinomycetota</taxon>
        <taxon>Actinomycetes</taxon>
        <taxon>Bifidobacteriales</taxon>
        <taxon>Bifidobacteriaceae</taxon>
        <taxon>Bifidobacterium</taxon>
    </lineage>
</organism>
<accession>A0A2N5J336</accession>
<name>A0A2N5J336_9BIFI</name>
<proteinExistence type="predicted"/>
<keyword evidence="2" id="KW-0436">Ligase</keyword>
<dbReference type="GO" id="GO:0016881">
    <property type="term" value="F:acid-amino acid ligase activity"/>
    <property type="evidence" value="ECO:0007669"/>
    <property type="project" value="InterPro"/>
</dbReference>
<dbReference type="PANTHER" id="PTHR23135">
    <property type="entry name" value="MUR LIGASE FAMILY MEMBER"/>
    <property type="match status" value="1"/>
</dbReference>
<dbReference type="InterPro" id="IPR036615">
    <property type="entry name" value="Mur_ligase_C_dom_sf"/>
</dbReference>
<evidence type="ECO:0000259" key="1">
    <source>
        <dbReference type="Pfam" id="PF02875"/>
    </source>
</evidence>
<sequence length="171" mass="19301">MEPTRVSGRMERFHDETSDTDVIVDYAHNRVSVTALLDFVDARYAGRTPVVTLVTGAAGDKALDRRREIVEAAQDRIARFVFTAEDTDTEPYEDICRDMHSHVTNPRVATTTIVDRVAAIADALDEARAHPERTDVVLVIGKGDERWIKDRNRHVPYEGDDKVVERLLASR</sequence>
<dbReference type="Proteomes" id="UP000235034">
    <property type="component" value="Unassembled WGS sequence"/>
</dbReference>
<dbReference type="AlphaFoldDB" id="A0A2N5J336"/>
<feature type="domain" description="Mur ligase C-terminal" evidence="1">
    <location>
        <begin position="8"/>
        <end position="143"/>
    </location>
</feature>
<dbReference type="Gene3D" id="3.90.190.20">
    <property type="entry name" value="Mur ligase, C-terminal domain"/>
    <property type="match status" value="1"/>
</dbReference>
<dbReference type="PANTHER" id="PTHR23135:SF4">
    <property type="entry name" value="UDP-N-ACETYLMURAMOYL-L-ALANYL-D-GLUTAMATE--2,6-DIAMINOPIMELATE LIGASE MURE HOMOLOG, CHLOROPLASTIC"/>
    <property type="match status" value="1"/>
</dbReference>
<dbReference type="EMBL" id="NMWT01000016">
    <property type="protein sequence ID" value="PLS28599.1"/>
    <property type="molecule type" value="Genomic_DNA"/>
</dbReference>
<dbReference type="Pfam" id="PF02875">
    <property type="entry name" value="Mur_ligase_C"/>
    <property type="match status" value="1"/>
</dbReference>
<protein>
    <submittedName>
        <fullName evidence="2">UDP-N-acetylmuramoylalanyl-D-glutamate--2, 6-diaminopimelate ligase</fullName>
    </submittedName>
</protein>
<comment type="caution">
    <text evidence="2">The sequence shown here is derived from an EMBL/GenBank/DDBJ whole genome shotgun (WGS) entry which is preliminary data.</text>
</comment>
<evidence type="ECO:0000313" key="3">
    <source>
        <dbReference type="Proteomes" id="UP000235034"/>
    </source>
</evidence>
<gene>
    <name evidence="2" type="ORF">Uis4E_1248</name>
</gene>
<reference evidence="2 3" key="1">
    <citation type="submission" date="2017-07" db="EMBL/GenBank/DDBJ databases">
        <title>Bifidobacterium novel species.</title>
        <authorList>
            <person name="Lugli G.A."/>
            <person name="Milani C."/>
            <person name="Duranti S."/>
            <person name="Mangifesta M."/>
        </authorList>
    </citation>
    <scope>NUCLEOTIDE SEQUENCE [LARGE SCALE GENOMIC DNA]</scope>
    <source>
        <strain evidence="2 3">77</strain>
    </source>
</reference>